<dbReference type="SMART" id="SM00895">
    <property type="entry name" value="FCD"/>
    <property type="match status" value="1"/>
</dbReference>
<dbReference type="GO" id="GO:0003677">
    <property type="term" value="F:DNA binding"/>
    <property type="evidence" value="ECO:0007669"/>
    <property type="project" value="UniProtKB-KW"/>
</dbReference>
<dbReference type="PATRIC" id="fig|1423792.3.peg.1813"/>
<evidence type="ECO:0000256" key="2">
    <source>
        <dbReference type="ARBA" id="ARBA00023125"/>
    </source>
</evidence>
<evidence type="ECO:0000256" key="3">
    <source>
        <dbReference type="ARBA" id="ARBA00023163"/>
    </source>
</evidence>
<dbReference type="OrthoDB" id="574518at2"/>
<dbReference type="InterPro" id="IPR011711">
    <property type="entry name" value="GntR_C"/>
</dbReference>
<dbReference type="SUPFAM" id="SSF46785">
    <property type="entry name" value="Winged helix' DNA-binding domain"/>
    <property type="match status" value="1"/>
</dbReference>
<dbReference type="STRING" id="1423792.FD09_GL001789"/>
<evidence type="ECO:0000313" key="5">
    <source>
        <dbReference type="EMBL" id="KRL13761.1"/>
    </source>
</evidence>
<organism evidence="5 6">
    <name type="scientific">Schleiferilactobacillus perolens DSM 12744</name>
    <dbReference type="NCBI Taxonomy" id="1423792"/>
    <lineage>
        <taxon>Bacteria</taxon>
        <taxon>Bacillati</taxon>
        <taxon>Bacillota</taxon>
        <taxon>Bacilli</taxon>
        <taxon>Lactobacillales</taxon>
        <taxon>Lactobacillaceae</taxon>
        <taxon>Schleiferilactobacillus</taxon>
    </lineage>
</organism>
<dbReference type="SMART" id="SM00345">
    <property type="entry name" value="HTH_GNTR"/>
    <property type="match status" value="1"/>
</dbReference>
<protein>
    <submittedName>
        <fullName evidence="5">Transcriptional regulator</fullName>
    </submittedName>
</protein>
<comment type="caution">
    <text evidence="5">The sequence shown here is derived from an EMBL/GenBank/DDBJ whole genome shotgun (WGS) entry which is preliminary data.</text>
</comment>
<dbReference type="AlphaFoldDB" id="A0A0R1N0M2"/>
<dbReference type="Gene3D" id="1.10.10.10">
    <property type="entry name" value="Winged helix-like DNA-binding domain superfamily/Winged helix DNA-binding domain"/>
    <property type="match status" value="1"/>
</dbReference>
<dbReference type="InterPro" id="IPR036390">
    <property type="entry name" value="WH_DNA-bd_sf"/>
</dbReference>
<proteinExistence type="predicted"/>
<evidence type="ECO:0000313" key="6">
    <source>
        <dbReference type="Proteomes" id="UP000051330"/>
    </source>
</evidence>
<dbReference type="PROSITE" id="PS50949">
    <property type="entry name" value="HTH_GNTR"/>
    <property type="match status" value="1"/>
</dbReference>
<evidence type="ECO:0000259" key="4">
    <source>
        <dbReference type="PROSITE" id="PS50949"/>
    </source>
</evidence>
<dbReference type="PANTHER" id="PTHR43537">
    <property type="entry name" value="TRANSCRIPTIONAL REGULATOR, GNTR FAMILY"/>
    <property type="match status" value="1"/>
</dbReference>
<dbReference type="Gene3D" id="1.20.120.530">
    <property type="entry name" value="GntR ligand-binding domain-like"/>
    <property type="match status" value="1"/>
</dbReference>
<keyword evidence="6" id="KW-1185">Reference proteome</keyword>
<gene>
    <name evidence="5" type="ORF">FD09_GL001789</name>
</gene>
<name>A0A0R1N0M2_9LACO</name>
<dbReference type="Pfam" id="PF07729">
    <property type="entry name" value="FCD"/>
    <property type="match status" value="1"/>
</dbReference>
<feature type="domain" description="HTH gntR-type" evidence="4">
    <location>
        <begin position="4"/>
        <end position="71"/>
    </location>
</feature>
<dbReference type="InterPro" id="IPR000524">
    <property type="entry name" value="Tscrpt_reg_HTH_GntR"/>
</dbReference>
<accession>A0A0R1N0M2</accession>
<dbReference type="GO" id="GO:0003700">
    <property type="term" value="F:DNA-binding transcription factor activity"/>
    <property type="evidence" value="ECO:0007669"/>
    <property type="project" value="InterPro"/>
</dbReference>
<evidence type="ECO:0000256" key="1">
    <source>
        <dbReference type="ARBA" id="ARBA00023015"/>
    </source>
</evidence>
<dbReference type="InterPro" id="IPR036388">
    <property type="entry name" value="WH-like_DNA-bd_sf"/>
</dbReference>
<dbReference type="Proteomes" id="UP000051330">
    <property type="component" value="Unassembled WGS sequence"/>
</dbReference>
<keyword evidence="1" id="KW-0805">Transcription regulation</keyword>
<dbReference type="Pfam" id="PF00392">
    <property type="entry name" value="GntR"/>
    <property type="match status" value="1"/>
</dbReference>
<keyword evidence="2" id="KW-0238">DNA-binding</keyword>
<sequence length="229" mass="26914">MSLTNQQDEAYAALKEMVLTSRLVPGQKIDKNTLETVLRIGTTPIREAIIRLRREGLFKVVPQSGTYVAKINLDELYQGRFVRMNIEKLVITDSVDKITPGQVADLERILQLQRIYLESNDYDRFFQLDEKFHHLFYQISHKEFVWQWLQLLNLQFNRFRYLRLELKDLQWDQIIAQHQAIADAVKGHDKAAAEEWTVKHLHMVDHDVQVVLAAYPQYFTDTAAVKEDD</sequence>
<reference evidence="5 6" key="1">
    <citation type="journal article" date="2015" name="Genome Announc.">
        <title>Expanding the biotechnology potential of lactobacilli through comparative genomics of 213 strains and associated genera.</title>
        <authorList>
            <person name="Sun Z."/>
            <person name="Harris H.M."/>
            <person name="McCann A."/>
            <person name="Guo C."/>
            <person name="Argimon S."/>
            <person name="Zhang W."/>
            <person name="Yang X."/>
            <person name="Jeffery I.B."/>
            <person name="Cooney J.C."/>
            <person name="Kagawa T.F."/>
            <person name="Liu W."/>
            <person name="Song Y."/>
            <person name="Salvetti E."/>
            <person name="Wrobel A."/>
            <person name="Rasinkangas P."/>
            <person name="Parkhill J."/>
            <person name="Rea M.C."/>
            <person name="O'Sullivan O."/>
            <person name="Ritari J."/>
            <person name="Douillard F.P."/>
            <person name="Paul Ross R."/>
            <person name="Yang R."/>
            <person name="Briner A.E."/>
            <person name="Felis G.E."/>
            <person name="de Vos W.M."/>
            <person name="Barrangou R."/>
            <person name="Klaenhammer T.R."/>
            <person name="Caufield P.W."/>
            <person name="Cui Y."/>
            <person name="Zhang H."/>
            <person name="O'Toole P.W."/>
        </authorList>
    </citation>
    <scope>NUCLEOTIDE SEQUENCE [LARGE SCALE GENOMIC DNA]</scope>
    <source>
        <strain evidence="5 6">DSM 12744</strain>
    </source>
</reference>
<dbReference type="InterPro" id="IPR008920">
    <property type="entry name" value="TF_FadR/GntR_C"/>
</dbReference>
<dbReference type="PANTHER" id="PTHR43537:SF51">
    <property type="entry name" value="HTH-TYPE TRANSCRIPTIONAL REGULATOR LGOR-RELATED"/>
    <property type="match status" value="1"/>
</dbReference>
<dbReference type="RefSeq" id="WP_057818623.1">
    <property type="nucleotide sequence ID" value="NZ_AZEC01000003.1"/>
</dbReference>
<keyword evidence="3" id="KW-0804">Transcription</keyword>
<dbReference type="EMBL" id="AZEC01000003">
    <property type="protein sequence ID" value="KRL13761.1"/>
    <property type="molecule type" value="Genomic_DNA"/>
</dbReference>
<dbReference type="SUPFAM" id="SSF48008">
    <property type="entry name" value="GntR ligand-binding domain-like"/>
    <property type="match status" value="1"/>
</dbReference>